<dbReference type="Pfam" id="PF18902">
    <property type="entry name" value="DUF5658"/>
    <property type="match status" value="1"/>
</dbReference>
<feature type="transmembrane region" description="Helical" evidence="1">
    <location>
        <begin position="69"/>
        <end position="89"/>
    </location>
</feature>
<feature type="transmembrane region" description="Helical" evidence="1">
    <location>
        <begin position="44"/>
        <end position="63"/>
    </location>
</feature>
<dbReference type="AlphaFoldDB" id="A0A0F9AGY3"/>
<reference evidence="3" key="1">
    <citation type="journal article" date="2015" name="Nature">
        <title>Complex archaea that bridge the gap between prokaryotes and eukaryotes.</title>
        <authorList>
            <person name="Spang A."/>
            <person name="Saw J.H."/>
            <person name="Jorgensen S.L."/>
            <person name="Zaremba-Niedzwiedzka K."/>
            <person name="Martijn J."/>
            <person name="Lind A.E."/>
            <person name="van Eijk R."/>
            <person name="Schleper C."/>
            <person name="Guy L."/>
            <person name="Ettema T.J."/>
        </authorList>
    </citation>
    <scope>NUCLEOTIDE SEQUENCE</scope>
</reference>
<evidence type="ECO:0000256" key="1">
    <source>
        <dbReference type="SAM" id="Phobius"/>
    </source>
</evidence>
<accession>A0A0F9AGY3</accession>
<keyword evidence="1" id="KW-1133">Transmembrane helix</keyword>
<evidence type="ECO:0000313" key="3">
    <source>
        <dbReference type="EMBL" id="KKK77799.1"/>
    </source>
</evidence>
<protein>
    <recommendedName>
        <fullName evidence="2">DUF5658 domain-containing protein</fullName>
    </recommendedName>
</protein>
<proteinExistence type="predicted"/>
<feature type="domain" description="DUF5658" evidence="2">
    <location>
        <begin position="7"/>
        <end position="90"/>
    </location>
</feature>
<name>A0A0F9AGY3_9ZZZZ</name>
<keyword evidence="1" id="KW-0812">Transmembrane</keyword>
<sequence>MGKLTYAIASGFDVLSTWYGLDKGIAHEGNPFMVGIVSSLPKMIALKVIGFLVIAGLMVAWLPVSWRRWVWWALVLMTLVVVVSNVMVIRG</sequence>
<keyword evidence="1" id="KW-0472">Membrane</keyword>
<organism evidence="3">
    <name type="scientific">marine sediment metagenome</name>
    <dbReference type="NCBI Taxonomy" id="412755"/>
    <lineage>
        <taxon>unclassified sequences</taxon>
        <taxon>metagenomes</taxon>
        <taxon>ecological metagenomes</taxon>
    </lineage>
</organism>
<dbReference type="EMBL" id="LAZR01054780">
    <property type="protein sequence ID" value="KKK77799.1"/>
    <property type="molecule type" value="Genomic_DNA"/>
</dbReference>
<evidence type="ECO:0000259" key="2">
    <source>
        <dbReference type="Pfam" id="PF18902"/>
    </source>
</evidence>
<dbReference type="InterPro" id="IPR043717">
    <property type="entry name" value="DUF5658"/>
</dbReference>
<comment type="caution">
    <text evidence="3">The sequence shown here is derived from an EMBL/GenBank/DDBJ whole genome shotgun (WGS) entry which is preliminary data.</text>
</comment>
<gene>
    <name evidence="3" type="ORF">LCGC14_2849950</name>
</gene>